<gene>
    <name evidence="2" type="primary">LOC110596652</name>
</gene>
<proteinExistence type="predicted"/>
<accession>A0A3Q0EE95</accession>
<name>A0A3Q0EE95_CARSF</name>
<dbReference type="KEGG" id="csyr:110596652"/>
<evidence type="ECO:0000313" key="1">
    <source>
        <dbReference type="Proteomes" id="UP000189704"/>
    </source>
</evidence>
<protein>
    <submittedName>
        <fullName evidence="2">Ankyrin repeat and BTB/POZ domain-containing protein BTBD11-like</fullName>
    </submittedName>
</protein>
<dbReference type="PANTHER" id="PTHR46071">
    <property type="entry name" value="ANKYRIN REPEAT AND BTB/POZ DOMAIN-CONTAINING"/>
    <property type="match status" value="1"/>
</dbReference>
<sequence length="205" mass="22464">MSDWVGTPWCFFSELFKGCPEQSTVSTLVIVSSATGVLCLPDSLNLHRDPQRSNKPGELPMFSQSELRTIEQSLLATRVGSIAELSDLVSRAMHHLQPLNAKHHGNGTPLHHKQGALYWEPEALYTLCYFMHCPQMEWENPNVEPSKVNLQVERVRAPAVKAVSGDATSLGGSYLHLPFILAAQGLPGEIRGTCSASCGPLRIMS</sequence>
<dbReference type="OrthoDB" id="2316821at2759"/>
<dbReference type="Proteomes" id="UP000189704">
    <property type="component" value="Unplaced"/>
</dbReference>
<evidence type="ECO:0000313" key="2">
    <source>
        <dbReference type="RefSeq" id="XP_021573901.1"/>
    </source>
</evidence>
<dbReference type="AlphaFoldDB" id="A0A3Q0EE95"/>
<dbReference type="RefSeq" id="XP_021573901.1">
    <property type="nucleotide sequence ID" value="XM_021718226.1"/>
</dbReference>
<keyword evidence="1" id="KW-1185">Reference proteome</keyword>
<organism evidence="1 2">
    <name type="scientific">Carlito syrichta</name>
    <name type="common">Philippine tarsier</name>
    <name type="synonym">Tarsius syrichta</name>
    <dbReference type="NCBI Taxonomy" id="1868482"/>
    <lineage>
        <taxon>Eukaryota</taxon>
        <taxon>Metazoa</taxon>
        <taxon>Chordata</taxon>
        <taxon>Craniata</taxon>
        <taxon>Vertebrata</taxon>
        <taxon>Euteleostomi</taxon>
        <taxon>Mammalia</taxon>
        <taxon>Eutheria</taxon>
        <taxon>Euarchontoglires</taxon>
        <taxon>Primates</taxon>
        <taxon>Haplorrhini</taxon>
        <taxon>Tarsiiformes</taxon>
        <taxon>Tarsiidae</taxon>
        <taxon>Carlito</taxon>
    </lineage>
</organism>
<dbReference type="InterPro" id="IPR052089">
    <property type="entry name" value="Ankyrin-BTB/POZ_domain"/>
</dbReference>
<dbReference type="GeneID" id="110596652"/>
<reference evidence="2" key="1">
    <citation type="submission" date="2025-08" db="UniProtKB">
        <authorList>
            <consortium name="RefSeq"/>
        </authorList>
    </citation>
    <scope>IDENTIFICATION</scope>
</reference>
<dbReference type="PANTHER" id="PTHR46071:SF1">
    <property type="entry name" value="ANKYRIN REPEAT AND BTB_POZ DOMAIN-CONTAINING PROTEIN 3"/>
    <property type="match status" value="1"/>
</dbReference>